<dbReference type="PANTHER" id="PTHR22926:SF3">
    <property type="entry name" value="UNDECAPRENYL-PHOSPHATE ALPHA-N-ACETYLGLUCOSAMINYL 1-PHOSPHATE TRANSFERASE"/>
    <property type="match status" value="1"/>
</dbReference>
<dbReference type="GO" id="GO:0046872">
    <property type="term" value="F:metal ion binding"/>
    <property type="evidence" value="ECO:0007669"/>
    <property type="project" value="UniProtKB-KW"/>
</dbReference>
<feature type="transmembrane region" description="Helical" evidence="9">
    <location>
        <begin position="300"/>
        <end position="320"/>
    </location>
</feature>
<evidence type="ECO:0000256" key="3">
    <source>
        <dbReference type="ARBA" id="ARBA00022679"/>
    </source>
</evidence>
<organism evidence="10 11">
    <name type="scientific">Sandaracinus amylolyticus</name>
    <dbReference type="NCBI Taxonomy" id="927083"/>
    <lineage>
        <taxon>Bacteria</taxon>
        <taxon>Pseudomonadati</taxon>
        <taxon>Myxococcota</taxon>
        <taxon>Polyangia</taxon>
        <taxon>Polyangiales</taxon>
        <taxon>Sandaracinaceae</taxon>
        <taxon>Sandaracinus</taxon>
    </lineage>
</organism>
<evidence type="ECO:0000256" key="1">
    <source>
        <dbReference type="ARBA" id="ARBA00004651"/>
    </source>
</evidence>
<keyword evidence="6 9" id="KW-0472">Membrane</keyword>
<keyword evidence="7" id="KW-0460">Magnesium</keyword>
<proteinExistence type="predicted"/>
<evidence type="ECO:0000313" key="10">
    <source>
        <dbReference type="EMBL" id="AKF07002.1"/>
    </source>
</evidence>
<feature type="transmembrane region" description="Helical" evidence="9">
    <location>
        <begin position="170"/>
        <end position="187"/>
    </location>
</feature>
<protein>
    <submittedName>
        <fullName evidence="10">Undecaprenyl-phosphate N-acetylglucosaminyl 1-phosphate transferase</fullName>
    </submittedName>
</protein>
<name>A0A0F6W4E1_9BACT</name>
<evidence type="ECO:0000256" key="2">
    <source>
        <dbReference type="ARBA" id="ARBA00022475"/>
    </source>
</evidence>
<gene>
    <name evidence="10" type="ORF">DB32_004151</name>
</gene>
<keyword evidence="11" id="KW-1185">Reference proteome</keyword>
<dbReference type="STRING" id="927083.DB32_004151"/>
<feature type="binding site" evidence="7">
    <location>
        <position position="222"/>
    </location>
    <ligand>
        <name>Mg(2+)</name>
        <dbReference type="ChEBI" id="CHEBI:18420"/>
    </ligand>
</feature>
<dbReference type="KEGG" id="samy:DB32_004151"/>
<dbReference type="GO" id="GO:0009103">
    <property type="term" value="P:lipopolysaccharide biosynthetic process"/>
    <property type="evidence" value="ECO:0007669"/>
    <property type="project" value="TreeGrafter"/>
</dbReference>
<dbReference type="GO" id="GO:0071555">
    <property type="term" value="P:cell wall organization"/>
    <property type="evidence" value="ECO:0007669"/>
    <property type="project" value="TreeGrafter"/>
</dbReference>
<feature type="transmembrane region" description="Helical" evidence="9">
    <location>
        <begin position="326"/>
        <end position="344"/>
    </location>
</feature>
<feature type="transmembrane region" description="Helical" evidence="9">
    <location>
        <begin position="218"/>
        <end position="240"/>
    </location>
</feature>
<dbReference type="InterPro" id="IPR018480">
    <property type="entry name" value="PNAcMuramoyl-5peptid_Trfase_CS"/>
</dbReference>
<feature type="region of interest" description="Disordered" evidence="8">
    <location>
        <begin position="485"/>
        <end position="506"/>
    </location>
</feature>
<comment type="subcellular location">
    <subcellularLocation>
        <location evidence="1">Cell membrane</location>
        <topology evidence="1">Multi-pass membrane protein</topology>
    </subcellularLocation>
</comment>
<sequence length="506" mass="53864">MWTDLAIAAGVGLAVAGIATPAARALGRRLGAVDQPGGRRVHTTATPRMGGLAVVAGYVTALACVAAWDVHQGRAFAGAPTPILGFLVGGLLLAGVGAVDDVRALGAKKKLAFQSIAASVAWAAGARIEAFDLPWIGSFEFAPVASYVMSVGWILAFVNAINLIDGLDGLASGMVFFAAITNTIVALTTENHLAAVLNVALGASVLAFLYYNFNPATVFLGDTGSMFLGYVLGASALLSGRQKESTVVALLVPVVALGVPLTDTLFTMLRRFLERRPIFSADRGHIHHRLLDLGFTHRRVVLLLYGISVLTCVAAIAAAFGKDWQVGLALLAAVLVVLASARFAGYFRLRVVREASEVAKSQVRNRIALALAGSHTTASEYLCRLSTVVLEVDGFVRCELVRDEQVLWSWQDSHEKVAHPNSYEYVWNVDERTWRLRFFVDPDLASSTEIEPLLQLTGEVAAHILARDTSWRAVVRESRPALQAATRVTAAPREGEPLGASSGADA</sequence>
<reference evidence="10 11" key="1">
    <citation type="submission" date="2015-03" db="EMBL/GenBank/DDBJ databases">
        <title>Genome assembly of Sandaracinus amylolyticus DSM 53668.</title>
        <authorList>
            <person name="Sharma G."/>
            <person name="Subramanian S."/>
        </authorList>
    </citation>
    <scope>NUCLEOTIDE SEQUENCE [LARGE SCALE GENOMIC DNA]</scope>
    <source>
        <strain evidence="10 11">DSM 53668</strain>
    </source>
</reference>
<dbReference type="OrthoDB" id="9783652at2"/>
<feature type="transmembrane region" description="Helical" evidence="9">
    <location>
        <begin position="75"/>
        <end position="99"/>
    </location>
</feature>
<feature type="transmembrane region" description="Helical" evidence="9">
    <location>
        <begin position="144"/>
        <end position="163"/>
    </location>
</feature>
<dbReference type="PROSITE" id="PS01348">
    <property type="entry name" value="MRAY_2"/>
    <property type="match status" value="1"/>
</dbReference>
<dbReference type="Pfam" id="PF00953">
    <property type="entry name" value="Glycos_transf_4"/>
    <property type="match status" value="1"/>
</dbReference>
<feature type="transmembrane region" description="Helical" evidence="9">
    <location>
        <begin position="49"/>
        <end position="68"/>
    </location>
</feature>
<evidence type="ECO:0000256" key="5">
    <source>
        <dbReference type="ARBA" id="ARBA00022989"/>
    </source>
</evidence>
<feature type="transmembrane region" description="Helical" evidence="9">
    <location>
        <begin position="193"/>
        <end position="211"/>
    </location>
</feature>
<keyword evidence="2" id="KW-1003">Cell membrane</keyword>
<keyword evidence="7" id="KW-0479">Metal-binding</keyword>
<keyword evidence="5 9" id="KW-1133">Transmembrane helix</keyword>
<dbReference type="RefSeq" id="WP_083457544.1">
    <property type="nucleotide sequence ID" value="NZ_CP011125.1"/>
</dbReference>
<comment type="cofactor">
    <cofactor evidence="7">
        <name>Mg(2+)</name>
        <dbReference type="ChEBI" id="CHEBI:18420"/>
    </cofactor>
</comment>
<feature type="transmembrane region" description="Helical" evidence="9">
    <location>
        <begin position="246"/>
        <end position="266"/>
    </location>
</feature>
<evidence type="ECO:0000256" key="4">
    <source>
        <dbReference type="ARBA" id="ARBA00022692"/>
    </source>
</evidence>
<keyword evidence="4 9" id="KW-0812">Transmembrane</keyword>
<evidence type="ECO:0000313" key="11">
    <source>
        <dbReference type="Proteomes" id="UP000034883"/>
    </source>
</evidence>
<dbReference type="GO" id="GO:0016780">
    <property type="term" value="F:phosphotransferase activity, for other substituted phosphate groups"/>
    <property type="evidence" value="ECO:0007669"/>
    <property type="project" value="InterPro"/>
</dbReference>
<accession>A0A0F6W4E1</accession>
<dbReference type="Proteomes" id="UP000034883">
    <property type="component" value="Chromosome"/>
</dbReference>
<evidence type="ECO:0000256" key="6">
    <source>
        <dbReference type="ARBA" id="ARBA00023136"/>
    </source>
</evidence>
<feature type="binding site" evidence="7">
    <location>
        <position position="162"/>
    </location>
    <ligand>
        <name>Mg(2+)</name>
        <dbReference type="ChEBI" id="CHEBI:18420"/>
    </ligand>
</feature>
<evidence type="ECO:0000256" key="8">
    <source>
        <dbReference type="SAM" id="MobiDB-lite"/>
    </source>
</evidence>
<dbReference type="GO" id="GO:0005886">
    <property type="term" value="C:plasma membrane"/>
    <property type="evidence" value="ECO:0007669"/>
    <property type="project" value="UniProtKB-SubCell"/>
</dbReference>
<dbReference type="InterPro" id="IPR000715">
    <property type="entry name" value="Glycosyl_transferase_4"/>
</dbReference>
<dbReference type="AlphaFoldDB" id="A0A0F6W4E1"/>
<dbReference type="EMBL" id="CP011125">
    <property type="protein sequence ID" value="AKF07002.1"/>
    <property type="molecule type" value="Genomic_DNA"/>
</dbReference>
<dbReference type="PANTHER" id="PTHR22926">
    <property type="entry name" value="PHOSPHO-N-ACETYLMURAMOYL-PENTAPEPTIDE-TRANSFERASE"/>
    <property type="match status" value="1"/>
</dbReference>
<dbReference type="GO" id="GO:0044038">
    <property type="term" value="P:cell wall macromolecule biosynthetic process"/>
    <property type="evidence" value="ECO:0007669"/>
    <property type="project" value="TreeGrafter"/>
</dbReference>
<dbReference type="CDD" id="cd06853">
    <property type="entry name" value="GT_WecA_like"/>
    <property type="match status" value="1"/>
</dbReference>
<evidence type="ECO:0000256" key="9">
    <source>
        <dbReference type="SAM" id="Phobius"/>
    </source>
</evidence>
<evidence type="ECO:0000256" key="7">
    <source>
        <dbReference type="PIRSR" id="PIRSR600715-1"/>
    </source>
</evidence>
<keyword evidence="3 10" id="KW-0808">Transferase</keyword>